<sequence length="370" mass="41622">MAGQGRAKAGAVKQNIEQVLAKYRTRQTAILTKRLQEIVRSRKILPGFRPRFGSTQGRASEAFGFGGFKQAKFCEMYLPDDDQTKELLAIACNVKGFNIETIRVPSQAEEFGINLDEIETLDTSSYFALFGFTILLLFKTPTTANFQHFLVARQNALNAAAGVQPDKEVPNPYSLEKAQAVRSILGSSIYVKRRVIRMLLDMQNGDKNLNNVCRYVASVLEYNEMSAIMFSYETLVQTNSPVLTDPRLYHEVLNLDEALQLMFQSKHPQYFRYLEDQEKVSMIERKRFPILAAVGEKLKADLKGYKSSKNVVGANSNKDNMVAELVATHKRAMARNKSVKIDASAQSLCQPAGPRVTEIDDEEEEEGMHD</sequence>
<evidence type="ECO:0000256" key="1">
    <source>
        <dbReference type="SAM" id="MobiDB-lite"/>
    </source>
</evidence>
<reference evidence="2" key="1">
    <citation type="submission" date="2023-02" db="EMBL/GenBank/DDBJ databases">
        <title>Genome of toxic invasive species Heracleum sosnowskyi carries increased number of genes despite the absence of recent whole-genome duplications.</title>
        <authorList>
            <person name="Schelkunov M."/>
            <person name="Shtratnikova V."/>
            <person name="Makarenko M."/>
            <person name="Klepikova A."/>
            <person name="Omelchenko D."/>
            <person name="Novikova G."/>
            <person name="Obukhova E."/>
            <person name="Bogdanov V."/>
            <person name="Penin A."/>
            <person name="Logacheva M."/>
        </authorList>
    </citation>
    <scope>NUCLEOTIDE SEQUENCE</scope>
    <source>
        <strain evidence="2">Hsosn_3</strain>
        <tissue evidence="2">Leaf</tissue>
    </source>
</reference>
<protein>
    <submittedName>
        <fullName evidence="2">Uncharacterized protein</fullName>
    </submittedName>
</protein>
<evidence type="ECO:0000313" key="2">
    <source>
        <dbReference type="EMBL" id="KAK1379407.1"/>
    </source>
</evidence>
<feature type="region of interest" description="Disordered" evidence="1">
    <location>
        <begin position="344"/>
        <end position="370"/>
    </location>
</feature>
<evidence type="ECO:0000313" key="3">
    <source>
        <dbReference type="Proteomes" id="UP001237642"/>
    </source>
</evidence>
<feature type="compositionally biased region" description="Acidic residues" evidence="1">
    <location>
        <begin position="359"/>
        <end position="370"/>
    </location>
</feature>
<reference evidence="2" key="2">
    <citation type="submission" date="2023-05" db="EMBL/GenBank/DDBJ databases">
        <authorList>
            <person name="Schelkunov M.I."/>
        </authorList>
    </citation>
    <scope>NUCLEOTIDE SEQUENCE</scope>
    <source>
        <strain evidence="2">Hsosn_3</strain>
        <tissue evidence="2">Leaf</tissue>
    </source>
</reference>
<organism evidence="2 3">
    <name type="scientific">Heracleum sosnowskyi</name>
    <dbReference type="NCBI Taxonomy" id="360622"/>
    <lineage>
        <taxon>Eukaryota</taxon>
        <taxon>Viridiplantae</taxon>
        <taxon>Streptophyta</taxon>
        <taxon>Embryophyta</taxon>
        <taxon>Tracheophyta</taxon>
        <taxon>Spermatophyta</taxon>
        <taxon>Magnoliopsida</taxon>
        <taxon>eudicotyledons</taxon>
        <taxon>Gunneridae</taxon>
        <taxon>Pentapetalae</taxon>
        <taxon>asterids</taxon>
        <taxon>campanulids</taxon>
        <taxon>Apiales</taxon>
        <taxon>Apiaceae</taxon>
        <taxon>Apioideae</taxon>
        <taxon>apioid superclade</taxon>
        <taxon>Tordylieae</taxon>
        <taxon>Tordyliinae</taxon>
        <taxon>Heracleum</taxon>
    </lineage>
</organism>
<gene>
    <name evidence="2" type="ORF">POM88_026151</name>
</gene>
<proteinExistence type="predicted"/>
<dbReference type="AlphaFoldDB" id="A0AAD8I7J6"/>
<accession>A0AAD8I7J6</accession>
<name>A0AAD8I7J6_9APIA</name>
<comment type="caution">
    <text evidence="2">The sequence shown here is derived from an EMBL/GenBank/DDBJ whole genome shotgun (WGS) entry which is preliminary data.</text>
</comment>
<dbReference type="EMBL" id="JAUIZM010000006">
    <property type="protein sequence ID" value="KAK1379407.1"/>
    <property type="molecule type" value="Genomic_DNA"/>
</dbReference>
<keyword evidence="3" id="KW-1185">Reference proteome</keyword>
<dbReference type="Proteomes" id="UP001237642">
    <property type="component" value="Unassembled WGS sequence"/>
</dbReference>